<keyword evidence="3" id="KW-1185">Reference proteome</keyword>
<evidence type="ECO:0000313" key="3">
    <source>
        <dbReference type="Proteomes" id="UP001333110"/>
    </source>
</evidence>
<feature type="region of interest" description="Disordered" evidence="1">
    <location>
        <begin position="68"/>
        <end position="95"/>
    </location>
</feature>
<gene>
    <name evidence="2" type="ORF">QYF61_023340</name>
</gene>
<accession>A0AAN7MKF6</accession>
<sequence length="189" mass="20863">MGKCLGQWAPPVFWNFPPEQVQNPEKLVEYLEKVCCHPDNSKDMKITAVCWGLAHAYRALFNTIQNPQGEEKVSGSGDKTTDTTATPAPPRQVPWSLQPLLGQAQWLLQPPPATGTPVTSAPPATDNAVQPGNQPESVSVTPIHKKKSWKQKSACLEREYERAGPSQGEEEEELVDEMETTPYLSLSEL</sequence>
<dbReference type="AlphaFoldDB" id="A0AAN7MKF6"/>
<dbReference type="Proteomes" id="UP001333110">
    <property type="component" value="Unassembled WGS sequence"/>
</dbReference>
<proteinExistence type="predicted"/>
<feature type="region of interest" description="Disordered" evidence="1">
    <location>
        <begin position="108"/>
        <end position="189"/>
    </location>
</feature>
<dbReference type="EMBL" id="JAUNZN010000018">
    <property type="protein sequence ID" value="KAK4811288.1"/>
    <property type="molecule type" value="Genomic_DNA"/>
</dbReference>
<evidence type="ECO:0000313" key="2">
    <source>
        <dbReference type="EMBL" id="KAK4811288.1"/>
    </source>
</evidence>
<evidence type="ECO:0000256" key="1">
    <source>
        <dbReference type="SAM" id="MobiDB-lite"/>
    </source>
</evidence>
<organism evidence="2 3">
    <name type="scientific">Mycteria americana</name>
    <name type="common">Wood stork</name>
    <dbReference type="NCBI Taxonomy" id="33587"/>
    <lineage>
        <taxon>Eukaryota</taxon>
        <taxon>Metazoa</taxon>
        <taxon>Chordata</taxon>
        <taxon>Craniata</taxon>
        <taxon>Vertebrata</taxon>
        <taxon>Euteleostomi</taxon>
        <taxon>Archelosauria</taxon>
        <taxon>Archosauria</taxon>
        <taxon>Dinosauria</taxon>
        <taxon>Saurischia</taxon>
        <taxon>Theropoda</taxon>
        <taxon>Coelurosauria</taxon>
        <taxon>Aves</taxon>
        <taxon>Neognathae</taxon>
        <taxon>Neoaves</taxon>
        <taxon>Aequornithes</taxon>
        <taxon>Ciconiiformes</taxon>
        <taxon>Ciconiidae</taxon>
        <taxon>Mycteria</taxon>
    </lineage>
</organism>
<comment type="caution">
    <text evidence="2">The sequence shown here is derived from an EMBL/GenBank/DDBJ whole genome shotgun (WGS) entry which is preliminary data.</text>
</comment>
<reference evidence="2 3" key="1">
    <citation type="journal article" date="2023" name="J. Hered.">
        <title>Chromosome-level genome of the wood stork (Mycteria americana) provides insight into avian chromosome evolution.</title>
        <authorList>
            <person name="Flamio R. Jr."/>
            <person name="Ramstad K.M."/>
        </authorList>
    </citation>
    <scope>NUCLEOTIDE SEQUENCE [LARGE SCALE GENOMIC DNA]</scope>
    <source>
        <strain evidence="2">JAX WOST 10</strain>
    </source>
</reference>
<feature type="compositionally biased region" description="Acidic residues" evidence="1">
    <location>
        <begin position="168"/>
        <end position="179"/>
    </location>
</feature>
<feature type="compositionally biased region" description="Polar residues" evidence="1">
    <location>
        <begin position="127"/>
        <end position="140"/>
    </location>
</feature>
<name>A0AAN7MKF6_MYCAM</name>
<protein>
    <submittedName>
        <fullName evidence="2">Uncharacterized protein</fullName>
    </submittedName>
</protein>